<dbReference type="PANTHER" id="PTHR43140">
    <property type="entry name" value="TYPE-1 RESTRICTION ENZYME ECOKI SPECIFICITY PROTEIN"/>
    <property type="match status" value="1"/>
</dbReference>
<evidence type="ECO:0000256" key="4">
    <source>
        <dbReference type="ARBA" id="ARBA00038652"/>
    </source>
</evidence>
<reference evidence="6" key="1">
    <citation type="submission" date="2020-12" db="EMBL/GenBank/DDBJ databases">
        <title>PHA producing bacteria isolated from mangrove.</title>
        <authorList>
            <person name="Zheng W."/>
            <person name="Yu S."/>
            <person name="Huang Y."/>
        </authorList>
    </citation>
    <scope>NUCLEOTIDE SEQUENCE</scope>
    <source>
        <strain evidence="6">GN8-5</strain>
    </source>
</reference>
<evidence type="ECO:0000313" key="6">
    <source>
        <dbReference type="EMBL" id="MBN8204849.1"/>
    </source>
</evidence>
<dbReference type="SUPFAM" id="SSF116734">
    <property type="entry name" value="DNA methylase specificity domain"/>
    <property type="match status" value="2"/>
</dbReference>
<keyword evidence="6" id="KW-0540">Nuclease</keyword>
<dbReference type="PANTHER" id="PTHR43140:SF1">
    <property type="entry name" value="TYPE I RESTRICTION ENZYME ECOKI SPECIFICITY SUBUNIT"/>
    <property type="match status" value="1"/>
</dbReference>
<organism evidence="6 7">
    <name type="scientific">Microbacterium esteraromaticum</name>
    <dbReference type="NCBI Taxonomy" id="57043"/>
    <lineage>
        <taxon>Bacteria</taxon>
        <taxon>Bacillati</taxon>
        <taxon>Actinomycetota</taxon>
        <taxon>Actinomycetes</taxon>
        <taxon>Micrococcales</taxon>
        <taxon>Microbacteriaceae</taxon>
        <taxon>Microbacterium</taxon>
    </lineage>
</organism>
<keyword evidence="6" id="KW-0255">Endonuclease</keyword>
<keyword evidence="2" id="KW-0680">Restriction system</keyword>
<keyword evidence="6" id="KW-0378">Hydrolase</keyword>
<dbReference type="InterPro" id="IPR051212">
    <property type="entry name" value="Type-I_RE_S_subunit"/>
</dbReference>
<evidence type="ECO:0000256" key="1">
    <source>
        <dbReference type="ARBA" id="ARBA00010923"/>
    </source>
</evidence>
<sequence>MTRELGDSGTGWLGDIPTDWSVVPARAMFGERKQKSSATDVHLTPSQKYGVLPQVEYMDITGNKVVLNLSGADNMRHVEAGDYVSHLRSFQGGLEFAGMPGKVSAAYTVLKPKVAIEPRFFKYLFKSDLYIQALQTTTDQLRDGQSIRYGQFALIPLPRPAIEEQRAIADYLDRETAQIDAFIAKNEELISLLTERRAVAVDRAIGWGTTPDVATGEWLGCVPNGWSLAPLRRWMRFITSGSRGWGQFYSDEGSDVFLRIGDLQRDRLELRPVARQRVELPVGEEGVRARTQPGDLLISITADLGSVAVIDIADAGAYVSQHVALVRLDKERLNSRFGAYVVSSSAGKTHFEKAAYGGTKIQLSLPDVREMPIAVPSLDEQVRIVQHLDAVTDDVDEAIETARRAIELARERRAALISAAVTGKIDVGVAE</sequence>
<dbReference type="RefSeq" id="WP_206822645.1">
    <property type="nucleotide sequence ID" value="NZ_JAEMWU010000001.1"/>
</dbReference>
<evidence type="ECO:0000256" key="2">
    <source>
        <dbReference type="ARBA" id="ARBA00022747"/>
    </source>
</evidence>
<dbReference type="GO" id="GO:0009307">
    <property type="term" value="P:DNA restriction-modification system"/>
    <property type="evidence" value="ECO:0007669"/>
    <property type="project" value="UniProtKB-KW"/>
</dbReference>
<dbReference type="InterPro" id="IPR000055">
    <property type="entry name" value="Restrct_endonuc_typeI_TRD"/>
</dbReference>
<dbReference type="Proteomes" id="UP000664385">
    <property type="component" value="Unassembled WGS sequence"/>
</dbReference>
<name>A0A939IUB4_9MICO</name>
<dbReference type="GO" id="GO:0003677">
    <property type="term" value="F:DNA binding"/>
    <property type="evidence" value="ECO:0007669"/>
    <property type="project" value="UniProtKB-KW"/>
</dbReference>
<comment type="subunit">
    <text evidence="4">The methyltransferase is composed of M and S polypeptides.</text>
</comment>
<dbReference type="Gene3D" id="3.90.220.20">
    <property type="entry name" value="DNA methylase specificity domains"/>
    <property type="match status" value="2"/>
</dbReference>
<gene>
    <name evidence="6" type="ORF">JF543_02620</name>
</gene>
<feature type="domain" description="Type I restriction modification DNA specificity" evidence="5">
    <location>
        <begin position="294"/>
        <end position="399"/>
    </location>
</feature>
<comment type="similarity">
    <text evidence="1">Belongs to the type-I restriction system S methylase family.</text>
</comment>
<dbReference type="EMBL" id="JAEMWU010000001">
    <property type="protein sequence ID" value="MBN8204849.1"/>
    <property type="molecule type" value="Genomic_DNA"/>
</dbReference>
<dbReference type="InterPro" id="IPR044946">
    <property type="entry name" value="Restrct_endonuc_typeI_TRD_sf"/>
</dbReference>
<dbReference type="GO" id="GO:0004519">
    <property type="term" value="F:endonuclease activity"/>
    <property type="evidence" value="ECO:0007669"/>
    <property type="project" value="UniProtKB-KW"/>
</dbReference>
<evidence type="ECO:0000256" key="3">
    <source>
        <dbReference type="ARBA" id="ARBA00023125"/>
    </source>
</evidence>
<comment type="caution">
    <text evidence="6">The sequence shown here is derived from an EMBL/GenBank/DDBJ whole genome shotgun (WGS) entry which is preliminary data.</text>
</comment>
<protein>
    <submittedName>
        <fullName evidence="6">Restriction endonuclease subunit S</fullName>
    </submittedName>
</protein>
<evidence type="ECO:0000313" key="7">
    <source>
        <dbReference type="Proteomes" id="UP000664385"/>
    </source>
</evidence>
<accession>A0A939IUB4</accession>
<evidence type="ECO:0000259" key="5">
    <source>
        <dbReference type="Pfam" id="PF01420"/>
    </source>
</evidence>
<dbReference type="Gene3D" id="1.10.287.1120">
    <property type="entry name" value="Bipartite methylase S protein"/>
    <property type="match status" value="1"/>
</dbReference>
<keyword evidence="3" id="KW-0238">DNA-binding</keyword>
<dbReference type="Pfam" id="PF01420">
    <property type="entry name" value="Methylase_S"/>
    <property type="match status" value="1"/>
</dbReference>
<dbReference type="AlphaFoldDB" id="A0A939IUB4"/>
<proteinExistence type="inferred from homology"/>